<evidence type="ECO:0000256" key="6">
    <source>
        <dbReference type="ARBA" id="ARBA00022499"/>
    </source>
</evidence>
<evidence type="ECO:0000313" key="17">
    <source>
        <dbReference type="WBParaSite" id="SMUV_0000114301-mRNA-1"/>
    </source>
</evidence>
<name>A0A0N5AAG7_9BILA</name>
<organism evidence="16 17">
    <name type="scientific">Syphacia muris</name>
    <dbReference type="NCBI Taxonomy" id="451379"/>
    <lineage>
        <taxon>Eukaryota</taxon>
        <taxon>Metazoa</taxon>
        <taxon>Ecdysozoa</taxon>
        <taxon>Nematoda</taxon>
        <taxon>Chromadorea</taxon>
        <taxon>Rhabditida</taxon>
        <taxon>Spirurina</taxon>
        <taxon>Oxyuridomorpha</taxon>
        <taxon>Oxyuroidea</taxon>
        <taxon>Oxyuridae</taxon>
        <taxon>Syphacia</taxon>
    </lineage>
</organism>
<protein>
    <recommendedName>
        <fullName evidence="5">Translocon-associated protein subunit delta</fullName>
    </recommendedName>
    <alternativeName>
        <fullName evidence="14">Signal sequence receptor subunit delta</fullName>
    </alternativeName>
</protein>
<feature type="chain" id="PRO_5005893107" description="Translocon-associated protein subunit delta" evidence="15">
    <location>
        <begin position="26"/>
        <end position="134"/>
    </location>
</feature>
<keyword evidence="12" id="KW-0472">Membrane</keyword>
<keyword evidence="11" id="KW-1133">Transmembrane helix</keyword>
<evidence type="ECO:0000256" key="11">
    <source>
        <dbReference type="ARBA" id="ARBA00022989"/>
    </source>
</evidence>
<evidence type="ECO:0000256" key="14">
    <source>
        <dbReference type="ARBA" id="ARBA00031791"/>
    </source>
</evidence>
<reference evidence="17" key="1">
    <citation type="submission" date="2017-02" db="UniProtKB">
        <authorList>
            <consortium name="WormBaseParasite"/>
        </authorList>
    </citation>
    <scope>IDENTIFICATION</scope>
</reference>
<evidence type="ECO:0000256" key="15">
    <source>
        <dbReference type="SAM" id="SignalP"/>
    </source>
</evidence>
<dbReference type="PANTHER" id="PTHR12731:SF1">
    <property type="entry name" value="TRANSLOCON-ASSOCIATED PROTEIN SUBUNIT DELTA"/>
    <property type="match status" value="1"/>
</dbReference>
<keyword evidence="8 15" id="KW-0732">Signal</keyword>
<dbReference type="AlphaFoldDB" id="A0A0N5AAG7"/>
<evidence type="ECO:0000313" key="16">
    <source>
        <dbReference type="Proteomes" id="UP000046393"/>
    </source>
</evidence>
<dbReference type="InterPro" id="IPR008855">
    <property type="entry name" value="TRAP-delta"/>
</dbReference>
<evidence type="ECO:0000256" key="1">
    <source>
        <dbReference type="ARBA" id="ARBA00002838"/>
    </source>
</evidence>
<dbReference type="PANTHER" id="PTHR12731">
    <property type="entry name" value="TRANSLOCON-ASSOCIATED PROTEIN, DELTA SUBUNIT"/>
    <property type="match status" value="1"/>
</dbReference>
<evidence type="ECO:0000256" key="13">
    <source>
        <dbReference type="ARBA" id="ARBA00023157"/>
    </source>
</evidence>
<evidence type="ECO:0000256" key="8">
    <source>
        <dbReference type="ARBA" id="ARBA00022729"/>
    </source>
</evidence>
<dbReference type="Pfam" id="PF05404">
    <property type="entry name" value="TRAP-delta"/>
    <property type="match status" value="1"/>
</dbReference>
<comment type="subunit">
    <text evidence="4">Heterotetramer of TRAP-alpha, TRAP-beta, TRAP-delta and TRAP-gamma.</text>
</comment>
<evidence type="ECO:0000256" key="2">
    <source>
        <dbReference type="ARBA" id="ARBA00004115"/>
    </source>
</evidence>
<evidence type="ECO:0000256" key="12">
    <source>
        <dbReference type="ARBA" id="ARBA00023136"/>
    </source>
</evidence>
<feature type="signal peptide" evidence="15">
    <location>
        <begin position="1"/>
        <end position="25"/>
    </location>
</feature>
<dbReference type="PROSITE" id="PS51257">
    <property type="entry name" value="PROKAR_LIPOPROTEIN"/>
    <property type="match status" value="1"/>
</dbReference>
<keyword evidence="7" id="KW-0812">Transmembrane</keyword>
<comment type="similarity">
    <text evidence="3">Belongs to the TRAP-delta family.</text>
</comment>
<dbReference type="WBParaSite" id="SMUV_0000114301-mRNA-1">
    <property type="protein sequence ID" value="SMUV_0000114301-mRNA-1"/>
    <property type="gene ID" value="SMUV_0000114301"/>
</dbReference>
<keyword evidence="6" id="KW-1017">Isopeptide bond</keyword>
<keyword evidence="9" id="KW-0256">Endoplasmic reticulum</keyword>
<dbReference type="GO" id="GO:0005789">
    <property type="term" value="C:endoplasmic reticulum membrane"/>
    <property type="evidence" value="ECO:0007669"/>
    <property type="project" value="UniProtKB-SubCell"/>
</dbReference>
<keyword evidence="16" id="KW-1185">Reference proteome</keyword>
<evidence type="ECO:0000256" key="5">
    <source>
        <dbReference type="ARBA" id="ARBA00014387"/>
    </source>
</evidence>
<evidence type="ECO:0000256" key="7">
    <source>
        <dbReference type="ARBA" id="ARBA00022692"/>
    </source>
</evidence>
<sequence>MLRLLFGLVFSSVLISGSFVNSCYSVIGTSCESPNLSATTFSTVDAFFHFSTTYIVEFTLHCANNAKDMAIYAVVNGKVYQVALSEETSKYQVSWQLEHDQSGSQVFDVEIYDEDGYAAYRKAMWKEVMKIPST</sequence>
<keyword evidence="13" id="KW-1015">Disulfide bond</keyword>
<dbReference type="Proteomes" id="UP000046393">
    <property type="component" value="Unplaced"/>
</dbReference>
<comment type="subcellular location">
    <subcellularLocation>
        <location evidence="2">Endoplasmic reticulum membrane</location>
        <topology evidence="2">Single-pass type I membrane protein</topology>
    </subcellularLocation>
</comment>
<evidence type="ECO:0000256" key="3">
    <source>
        <dbReference type="ARBA" id="ARBA00009294"/>
    </source>
</evidence>
<evidence type="ECO:0000256" key="4">
    <source>
        <dbReference type="ARBA" id="ARBA00011819"/>
    </source>
</evidence>
<comment type="function">
    <text evidence="1">TRAP proteins are part of a complex whose function is to bind calcium to the ER membrane and thereby regulate the retention of ER resident proteins.</text>
</comment>
<keyword evidence="10" id="KW-0832">Ubl conjugation</keyword>
<proteinExistence type="inferred from homology"/>
<dbReference type="STRING" id="451379.A0A0N5AAG7"/>
<accession>A0A0N5AAG7</accession>
<evidence type="ECO:0000256" key="9">
    <source>
        <dbReference type="ARBA" id="ARBA00022824"/>
    </source>
</evidence>
<evidence type="ECO:0000256" key="10">
    <source>
        <dbReference type="ARBA" id="ARBA00022843"/>
    </source>
</evidence>